<evidence type="ECO:0000313" key="3">
    <source>
        <dbReference type="Proteomes" id="UP000295578"/>
    </source>
</evidence>
<keyword evidence="2" id="KW-0119">Carbohydrate metabolism</keyword>
<dbReference type="InterPro" id="IPR008965">
    <property type="entry name" value="CBM2/CBM3_carb-bd_dom_sf"/>
</dbReference>
<evidence type="ECO:0000259" key="1">
    <source>
        <dbReference type="PROSITE" id="PS51173"/>
    </source>
</evidence>
<keyword evidence="2" id="KW-0624">Polysaccharide degradation</keyword>
<dbReference type="EMBL" id="SMKY01000166">
    <property type="protein sequence ID" value="TDD74557.1"/>
    <property type="molecule type" value="Genomic_DNA"/>
</dbReference>
<keyword evidence="2" id="KW-0858">Xylan degradation</keyword>
<gene>
    <name evidence="2" type="ORF">E1293_29305</name>
</gene>
<dbReference type="Gene3D" id="2.60.40.290">
    <property type="match status" value="1"/>
</dbReference>
<dbReference type="GO" id="GO:0030247">
    <property type="term" value="F:polysaccharide binding"/>
    <property type="evidence" value="ECO:0007669"/>
    <property type="project" value="UniProtKB-UniRule"/>
</dbReference>
<name>A0A4V2YTQ8_9ACTN</name>
<feature type="domain" description="CBM2" evidence="1">
    <location>
        <begin position="1"/>
        <end position="86"/>
    </location>
</feature>
<feature type="non-terminal residue" evidence="2">
    <location>
        <position position="1"/>
    </location>
</feature>
<dbReference type="AlphaFoldDB" id="A0A4V2YTQ8"/>
<dbReference type="InterPro" id="IPR012291">
    <property type="entry name" value="CBM2_carb-bd_dom_sf"/>
</dbReference>
<sequence>NATLSAGQKWDDRYNLNVSVSGSSDWTVTMNVPSPEKIIATWNTSAGWDSSGQVMTARPNGNGNDFGVTLQTNGTWTWPAVSCSAG</sequence>
<keyword evidence="2" id="KW-0378">Hydrolase</keyword>
<keyword evidence="3" id="KW-1185">Reference proteome</keyword>
<dbReference type="SMART" id="SM00637">
    <property type="entry name" value="CBD_II"/>
    <property type="match status" value="1"/>
</dbReference>
<reference evidence="2 3" key="1">
    <citation type="submission" date="2019-03" db="EMBL/GenBank/DDBJ databases">
        <title>Draft genome sequences of novel Actinobacteria.</title>
        <authorList>
            <person name="Sahin N."/>
            <person name="Ay H."/>
            <person name="Saygin H."/>
        </authorList>
    </citation>
    <scope>NUCLEOTIDE SEQUENCE [LARGE SCALE GENOMIC DNA]</scope>
    <source>
        <strain evidence="2 3">DSM 45941</strain>
    </source>
</reference>
<proteinExistence type="predicted"/>
<evidence type="ECO:0000313" key="2">
    <source>
        <dbReference type="EMBL" id="TDD74557.1"/>
    </source>
</evidence>
<protein>
    <submittedName>
        <fullName evidence="2">1,4-beta-xylanase</fullName>
    </submittedName>
</protein>
<dbReference type="InterPro" id="IPR001919">
    <property type="entry name" value="CBD2"/>
</dbReference>
<accession>A0A4V2YTQ8</accession>
<organism evidence="2 3">
    <name type="scientific">Actinomadura darangshiensis</name>
    <dbReference type="NCBI Taxonomy" id="705336"/>
    <lineage>
        <taxon>Bacteria</taxon>
        <taxon>Bacillati</taxon>
        <taxon>Actinomycetota</taxon>
        <taxon>Actinomycetes</taxon>
        <taxon>Streptosporangiales</taxon>
        <taxon>Thermomonosporaceae</taxon>
        <taxon>Actinomadura</taxon>
    </lineage>
</organism>
<comment type="caution">
    <text evidence="2">The sequence shown here is derived from an EMBL/GenBank/DDBJ whole genome shotgun (WGS) entry which is preliminary data.</text>
</comment>
<dbReference type="Proteomes" id="UP000295578">
    <property type="component" value="Unassembled WGS sequence"/>
</dbReference>
<keyword evidence="2" id="KW-0326">Glycosidase</keyword>
<dbReference type="SUPFAM" id="SSF49384">
    <property type="entry name" value="Carbohydrate-binding domain"/>
    <property type="match status" value="1"/>
</dbReference>
<dbReference type="GO" id="GO:0045493">
    <property type="term" value="P:xylan catabolic process"/>
    <property type="evidence" value="ECO:0007669"/>
    <property type="project" value="UniProtKB-KW"/>
</dbReference>
<dbReference type="PROSITE" id="PS51173">
    <property type="entry name" value="CBM2"/>
    <property type="match status" value="1"/>
</dbReference>
<dbReference type="GO" id="GO:0004553">
    <property type="term" value="F:hydrolase activity, hydrolyzing O-glycosyl compounds"/>
    <property type="evidence" value="ECO:0007669"/>
    <property type="project" value="InterPro"/>
</dbReference>